<reference evidence="6" key="1">
    <citation type="journal article" date="2019" name="Int. J. Syst. Evol. Microbiol.">
        <title>The Global Catalogue of Microorganisms (GCM) 10K type strain sequencing project: providing services to taxonomists for standard genome sequencing and annotation.</title>
        <authorList>
            <consortium name="The Broad Institute Genomics Platform"/>
            <consortium name="The Broad Institute Genome Sequencing Center for Infectious Disease"/>
            <person name="Wu L."/>
            <person name="Ma J."/>
        </authorList>
    </citation>
    <scope>NUCLEOTIDE SEQUENCE [LARGE SCALE GENOMIC DNA]</scope>
    <source>
        <strain evidence="6">CCM 8906</strain>
    </source>
</reference>
<dbReference type="EC" id="2.7.1.24" evidence="3 4"/>
<dbReference type="GO" id="GO:0004140">
    <property type="term" value="F:dephospho-CoA kinase activity"/>
    <property type="evidence" value="ECO:0007669"/>
    <property type="project" value="UniProtKB-EC"/>
</dbReference>
<dbReference type="Pfam" id="PF01121">
    <property type="entry name" value="CoaE"/>
    <property type="match status" value="1"/>
</dbReference>
<protein>
    <recommendedName>
        <fullName evidence="3 4">Dephospho-CoA kinase</fullName>
        <ecNumber evidence="3 4">2.7.1.24</ecNumber>
    </recommendedName>
    <alternativeName>
        <fullName evidence="3">Dephosphocoenzyme A kinase</fullName>
    </alternativeName>
</protein>
<dbReference type="PROSITE" id="PS51219">
    <property type="entry name" value="DPCK"/>
    <property type="match status" value="1"/>
</dbReference>
<comment type="function">
    <text evidence="3">Catalyzes the phosphorylation of the 3'-hydroxyl group of dephosphocoenzyme A to form coenzyme A.</text>
</comment>
<proteinExistence type="inferred from homology"/>
<dbReference type="HAMAP" id="MF_00376">
    <property type="entry name" value="Dephospho_CoA_kinase"/>
    <property type="match status" value="1"/>
</dbReference>
<feature type="binding site" evidence="3">
    <location>
        <begin position="12"/>
        <end position="17"/>
    </location>
    <ligand>
        <name>ATP</name>
        <dbReference type="ChEBI" id="CHEBI:30616"/>
    </ligand>
</feature>
<dbReference type="SUPFAM" id="SSF52540">
    <property type="entry name" value="P-loop containing nucleoside triphosphate hydrolases"/>
    <property type="match status" value="1"/>
</dbReference>
<evidence type="ECO:0000256" key="2">
    <source>
        <dbReference type="ARBA" id="ARBA00022840"/>
    </source>
</evidence>
<dbReference type="NCBIfam" id="TIGR00152">
    <property type="entry name" value="dephospho-CoA kinase"/>
    <property type="match status" value="1"/>
</dbReference>
<gene>
    <name evidence="3 5" type="primary">coaE</name>
    <name evidence="5" type="ORF">ACFQ5T_09700</name>
</gene>
<evidence type="ECO:0000313" key="6">
    <source>
        <dbReference type="Proteomes" id="UP001597195"/>
    </source>
</evidence>
<evidence type="ECO:0000256" key="1">
    <source>
        <dbReference type="ARBA" id="ARBA00022741"/>
    </source>
</evidence>
<dbReference type="Gene3D" id="3.40.50.300">
    <property type="entry name" value="P-loop containing nucleotide triphosphate hydrolases"/>
    <property type="match status" value="1"/>
</dbReference>
<dbReference type="PANTHER" id="PTHR10695">
    <property type="entry name" value="DEPHOSPHO-COA KINASE-RELATED"/>
    <property type="match status" value="1"/>
</dbReference>
<comment type="catalytic activity">
    <reaction evidence="3">
        <text>3'-dephospho-CoA + ATP = ADP + CoA + H(+)</text>
        <dbReference type="Rhea" id="RHEA:18245"/>
        <dbReference type="ChEBI" id="CHEBI:15378"/>
        <dbReference type="ChEBI" id="CHEBI:30616"/>
        <dbReference type="ChEBI" id="CHEBI:57287"/>
        <dbReference type="ChEBI" id="CHEBI:57328"/>
        <dbReference type="ChEBI" id="CHEBI:456216"/>
        <dbReference type="EC" id="2.7.1.24"/>
    </reaction>
</comment>
<keyword evidence="3 5" id="KW-0808">Transferase</keyword>
<comment type="similarity">
    <text evidence="3">Belongs to the CoaE family.</text>
</comment>
<dbReference type="RefSeq" id="WP_125701637.1">
    <property type="nucleotide sequence ID" value="NZ_JBHTOM010000014.1"/>
</dbReference>
<comment type="subcellular location">
    <subcellularLocation>
        <location evidence="3">Cytoplasm</location>
    </subcellularLocation>
</comment>
<name>A0ABW4H5M7_9LACO</name>
<keyword evidence="3" id="KW-0173">Coenzyme A biosynthesis</keyword>
<keyword evidence="1 3" id="KW-0547">Nucleotide-binding</keyword>
<keyword evidence="2 3" id="KW-0067">ATP-binding</keyword>
<dbReference type="EMBL" id="JBHTOM010000014">
    <property type="protein sequence ID" value="MFD1549951.1"/>
    <property type="molecule type" value="Genomic_DNA"/>
</dbReference>
<comment type="pathway">
    <text evidence="3">Cofactor biosynthesis; coenzyme A biosynthesis; CoA from (R)-pantothenate: step 5/5.</text>
</comment>
<dbReference type="InterPro" id="IPR001977">
    <property type="entry name" value="Depp_CoAkinase"/>
</dbReference>
<organism evidence="5 6">
    <name type="scientific">Levilactobacillus fuyuanensis</name>
    <dbReference type="NCBI Taxonomy" id="2486022"/>
    <lineage>
        <taxon>Bacteria</taxon>
        <taxon>Bacillati</taxon>
        <taxon>Bacillota</taxon>
        <taxon>Bacilli</taxon>
        <taxon>Lactobacillales</taxon>
        <taxon>Lactobacillaceae</taxon>
        <taxon>Levilactobacillus</taxon>
    </lineage>
</organism>
<evidence type="ECO:0000256" key="3">
    <source>
        <dbReference type="HAMAP-Rule" id="MF_00376"/>
    </source>
</evidence>
<evidence type="ECO:0000256" key="4">
    <source>
        <dbReference type="NCBIfam" id="TIGR00152"/>
    </source>
</evidence>
<dbReference type="InterPro" id="IPR027417">
    <property type="entry name" value="P-loop_NTPase"/>
</dbReference>
<keyword evidence="6" id="KW-1185">Reference proteome</keyword>
<keyword evidence="3" id="KW-0963">Cytoplasm</keyword>
<evidence type="ECO:0000313" key="5">
    <source>
        <dbReference type="EMBL" id="MFD1549951.1"/>
    </source>
</evidence>
<keyword evidence="3 5" id="KW-0418">Kinase</keyword>
<dbReference type="CDD" id="cd02022">
    <property type="entry name" value="DPCK"/>
    <property type="match status" value="1"/>
</dbReference>
<dbReference type="Proteomes" id="UP001597195">
    <property type="component" value="Unassembled WGS sequence"/>
</dbReference>
<dbReference type="PANTHER" id="PTHR10695:SF46">
    <property type="entry name" value="BIFUNCTIONAL COENZYME A SYNTHASE-RELATED"/>
    <property type="match status" value="1"/>
</dbReference>
<comment type="caution">
    <text evidence="5">The sequence shown here is derived from an EMBL/GenBank/DDBJ whole genome shotgun (WGS) entry which is preliminary data.</text>
</comment>
<accession>A0ABW4H5M7</accession>
<sequence length="211" mass="23102">MTEVWGLTGGIATGKSTVSHWLSLAGLKIIDADVIARQVVAPGTPGLRQICTTFGDHFRQPDGSLDRKKLGRLVFSQPEELHRLEAITTPLIQTEIRRQLALYREQNVTGIVIDAPTFYEVGYLVNLVDHVMVVATSATTQRQRLMARNGLDEAAAQARMDQQWSIAKKVALADVVIDNAGTIAQTRQQVVKWLDTTNLGSSAAVLAEELD</sequence>